<dbReference type="AlphaFoldDB" id="A0A081N6M5"/>
<evidence type="ECO:0000313" key="3">
    <source>
        <dbReference type="Proteomes" id="UP000028073"/>
    </source>
</evidence>
<name>A0A081N6M5_9GAMM</name>
<dbReference type="STRING" id="1137799.GZ78_26105"/>
<organism evidence="2 3">
    <name type="scientific">Endozoicomonas numazuensis</name>
    <dbReference type="NCBI Taxonomy" id="1137799"/>
    <lineage>
        <taxon>Bacteria</taxon>
        <taxon>Pseudomonadati</taxon>
        <taxon>Pseudomonadota</taxon>
        <taxon>Gammaproteobacteria</taxon>
        <taxon>Oceanospirillales</taxon>
        <taxon>Endozoicomonadaceae</taxon>
        <taxon>Endozoicomonas</taxon>
    </lineage>
</organism>
<accession>A0A081N6M5</accession>
<keyword evidence="1" id="KW-0472">Membrane</keyword>
<keyword evidence="1" id="KW-0812">Transmembrane</keyword>
<dbReference type="Proteomes" id="UP000028073">
    <property type="component" value="Unassembled WGS sequence"/>
</dbReference>
<evidence type="ECO:0000256" key="1">
    <source>
        <dbReference type="SAM" id="Phobius"/>
    </source>
</evidence>
<comment type="caution">
    <text evidence="2">The sequence shown here is derived from an EMBL/GenBank/DDBJ whole genome shotgun (WGS) entry which is preliminary data.</text>
</comment>
<reference evidence="2 3" key="1">
    <citation type="submission" date="2014-06" db="EMBL/GenBank/DDBJ databases">
        <title>Whole Genome Sequences of Three Symbiotic Endozoicomonas Bacteria.</title>
        <authorList>
            <person name="Neave M.J."/>
            <person name="Apprill A."/>
            <person name="Voolstra C.R."/>
        </authorList>
    </citation>
    <scope>NUCLEOTIDE SEQUENCE [LARGE SCALE GENOMIC DNA]</scope>
    <source>
        <strain evidence="2 3">DSM 25634</strain>
    </source>
</reference>
<proteinExistence type="predicted"/>
<keyword evidence="1" id="KW-1133">Transmembrane helix</keyword>
<dbReference type="EMBL" id="JOKH01000008">
    <property type="protein sequence ID" value="KEQ14098.1"/>
    <property type="molecule type" value="Genomic_DNA"/>
</dbReference>
<protein>
    <submittedName>
        <fullName evidence="2">Uncharacterized protein</fullName>
    </submittedName>
</protein>
<evidence type="ECO:0000313" key="2">
    <source>
        <dbReference type="EMBL" id="KEQ14098.1"/>
    </source>
</evidence>
<feature type="transmembrane region" description="Helical" evidence="1">
    <location>
        <begin position="9"/>
        <end position="26"/>
    </location>
</feature>
<dbReference type="OrthoDB" id="6199319at2"/>
<gene>
    <name evidence="2" type="ORF">GZ78_26105</name>
</gene>
<sequence length="71" mass="8355">MKNKTLRTALQLLMFFLLIISVPWYRPPGTEPKFYLGMPDWVALALTCYALVIFINLLLWLRKDEQGKPTR</sequence>
<keyword evidence="3" id="KW-1185">Reference proteome</keyword>
<feature type="transmembrane region" description="Helical" evidence="1">
    <location>
        <begin position="41"/>
        <end position="61"/>
    </location>
</feature>
<dbReference type="RefSeq" id="WP_034841968.1">
    <property type="nucleotide sequence ID" value="NZ_JOKH01000008.1"/>
</dbReference>